<accession>A0A9P8I822</accession>
<comment type="similarity">
    <text evidence="1">Belongs to the FMO family.</text>
</comment>
<dbReference type="Pfam" id="PF00743">
    <property type="entry name" value="FMO-like"/>
    <property type="match status" value="1"/>
</dbReference>
<name>A0A9P8I822_9PEZI</name>
<dbReference type="OrthoDB" id="66881at2759"/>
<dbReference type="InterPro" id="IPR050346">
    <property type="entry name" value="FMO-like"/>
</dbReference>
<evidence type="ECO:0000313" key="6">
    <source>
        <dbReference type="EMBL" id="KAH0537063.1"/>
    </source>
</evidence>
<evidence type="ECO:0000256" key="4">
    <source>
        <dbReference type="ARBA" id="ARBA00023002"/>
    </source>
</evidence>
<organism evidence="6 7">
    <name type="scientific">Glutinoglossum americanum</name>
    <dbReference type="NCBI Taxonomy" id="1670608"/>
    <lineage>
        <taxon>Eukaryota</taxon>
        <taxon>Fungi</taxon>
        <taxon>Dikarya</taxon>
        <taxon>Ascomycota</taxon>
        <taxon>Pezizomycotina</taxon>
        <taxon>Geoglossomycetes</taxon>
        <taxon>Geoglossales</taxon>
        <taxon>Geoglossaceae</taxon>
        <taxon>Glutinoglossum</taxon>
    </lineage>
</organism>
<keyword evidence="3" id="KW-0274">FAD</keyword>
<dbReference type="PANTHER" id="PTHR23023">
    <property type="entry name" value="DIMETHYLANILINE MONOOXYGENASE"/>
    <property type="match status" value="1"/>
</dbReference>
<dbReference type="Gene3D" id="3.50.50.60">
    <property type="entry name" value="FAD/NAD(P)-binding domain"/>
    <property type="match status" value="1"/>
</dbReference>
<dbReference type="InterPro" id="IPR020946">
    <property type="entry name" value="Flavin_mOase-like"/>
</dbReference>
<keyword evidence="4" id="KW-0560">Oxidoreductase</keyword>
<dbReference type="InterPro" id="IPR045632">
    <property type="entry name" value="DUF6314"/>
</dbReference>
<feature type="domain" description="DUF6314" evidence="5">
    <location>
        <begin position="627"/>
        <end position="800"/>
    </location>
</feature>
<dbReference type="GO" id="GO:0050660">
    <property type="term" value="F:flavin adenine dinucleotide binding"/>
    <property type="evidence" value="ECO:0007669"/>
    <property type="project" value="InterPro"/>
</dbReference>
<dbReference type="EMBL" id="JAGHQL010000164">
    <property type="protein sequence ID" value="KAH0537063.1"/>
    <property type="molecule type" value="Genomic_DNA"/>
</dbReference>
<dbReference type="GO" id="GO:0004499">
    <property type="term" value="F:N,N-dimethylaniline monooxygenase activity"/>
    <property type="evidence" value="ECO:0007669"/>
    <property type="project" value="InterPro"/>
</dbReference>
<evidence type="ECO:0000256" key="3">
    <source>
        <dbReference type="ARBA" id="ARBA00022827"/>
    </source>
</evidence>
<reference evidence="6" key="1">
    <citation type="submission" date="2021-03" db="EMBL/GenBank/DDBJ databases">
        <title>Comparative genomics and phylogenomic investigation of the class Geoglossomycetes provide insights into ecological specialization and systematics.</title>
        <authorList>
            <person name="Melie T."/>
            <person name="Pirro S."/>
            <person name="Miller A.N."/>
            <person name="Quandt A."/>
        </authorList>
    </citation>
    <scope>NUCLEOTIDE SEQUENCE</scope>
    <source>
        <strain evidence="6">GBOQ0MN5Z8</strain>
    </source>
</reference>
<protein>
    <recommendedName>
        <fullName evidence="5">DUF6314 domain-containing protein</fullName>
    </recommendedName>
</protein>
<keyword evidence="7" id="KW-1185">Reference proteome</keyword>
<evidence type="ECO:0000256" key="2">
    <source>
        <dbReference type="ARBA" id="ARBA00022630"/>
    </source>
</evidence>
<dbReference type="Proteomes" id="UP000698800">
    <property type="component" value="Unassembled WGS sequence"/>
</dbReference>
<proteinExistence type="inferred from homology"/>
<sequence>MPAFSCSIPTDHIDVLGGGPSGLVAAKTLLYSHPPGTFEPIIFEASSSVGGMWPLTVDDDRPHTVYGRMPTNLSKYTVSVSDFAWGSANLGGQKGGDGVPMFPKAWQVGRYLAAYAKEYKVEGCVRLGCKVTGAIRGTFEGGRRWRVKWEEKGDGESAFGESKSASDDFHFLIVASGFFSKRFEPEIEGLDDRVREKILVAHTAEVKDTGDLLGAIEEKARSAEGGPDNTVDGGTPRKIVVVGGSMSGAEAAASLALRLSDKKYSPPPPSGKREPGDYLVYHVTSRPFWALPPIIPSDPVVLPAPEHSEKASTLNPAPTFLPLDLCIYDLSRRPLGEITELSPVMPSERARSANCYFYSLVGGDHSGLPPDALAVRGEMAERPPWVAISEGYVGFVRDGAISVRFGRAEQVRVGESSGRASVVLSGGDTLENVVALVLATGYTPRPSLEFLEPEVLKVLGYQADDNFLPLLLEKHNTIHPSLLDLGFVGFYRGPYWGVIEMQARFLGKLWARGADSNAMSLVSPSPEESIEIQTMEALRNLEVGRGQWSMGDYVGLMEEFARDLGISRQEANSGPGSERRGPVVPARYALDTTSLQVQATLSSLSQTLQSAAAKPPSFVARATSAALQGTWRLSRALKSRISSFPSGTFTGTASFHSRLPTGEGFDAEYLYIEDGELVTDEGLRMRGSRRYVWRYEEEEDKLSVWFVKTNDGMSVDYFFHELEFCGRSEGRGGGGGGGDGFDEGVEEGGWIAIGHHLCEKDDYSSRYKFVFAGTAVRKFGVRYQVVGPKKDYFTETWYTR</sequence>
<dbReference type="InterPro" id="IPR036188">
    <property type="entry name" value="FAD/NAD-bd_sf"/>
</dbReference>
<dbReference type="GO" id="GO:0050661">
    <property type="term" value="F:NADP binding"/>
    <property type="evidence" value="ECO:0007669"/>
    <property type="project" value="InterPro"/>
</dbReference>
<dbReference type="Pfam" id="PF19834">
    <property type="entry name" value="DUF6314"/>
    <property type="match status" value="1"/>
</dbReference>
<evidence type="ECO:0000259" key="5">
    <source>
        <dbReference type="Pfam" id="PF19834"/>
    </source>
</evidence>
<dbReference type="PRINTS" id="PR00368">
    <property type="entry name" value="FADPNR"/>
</dbReference>
<gene>
    <name evidence="6" type="ORF">FGG08_006104</name>
</gene>
<evidence type="ECO:0000313" key="7">
    <source>
        <dbReference type="Proteomes" id="UP000698800"/>
    </source>
</evidence>
<dbReference type="SUPFAM" id="SSF51905">
    <property type="entry name" value="FAD/NAD(P)-binding domain"/>
    <property type="match status" value="2"/>
</dbReference>
<comment type="caution">
    <text evidence="6">The sequence shown here is derived from an EMBL/GenBank/DDBJ whole genome shotgun (WGS) entry which is preliminary data.</text>
</comment>
<evidence type="ECO:0000256" key="1">
    <source>
        <dbReference type="ARBA" id="ARBA00009183"/>
    </source>
</evidence>
<dbReference type="AlphaFoldDB" id="A0A9P8I822"/>
<keyword evidence="2" id="KW-0285">Flavoprotein</keyword>